<dbReference type="EMBL" id="DTLI01000198">
    <property type="protein sequence ID" value="HHS52850.1"/>
    <property type="molecule type" value="Genomic_DNA"/>
</dbReference>
<evidence type="ECO:0000313" key="10">
    <source>
        <dbReference type="EMBL" id="HHS52850.1"/>
    </source>
</evidence>
<dbReference type="GO" id="GO:0004639">
    <property type="term" value="F:phosphoribosylaminoimidazolesuccinocarboxamide synthase activity"/>
    <property type="evidence" value="ECO:0007669"/>
    <property type="project" value="UniProtKB-UniRule"/>
</dbReference>
<name>A0A7C6A9V9_UNCW3</name>
<evidence type="ECO:0000256" key="1">
    <source>
        <dbReference type="ARBA" id="ARBA00004672"/>
    </source>
</evidence>
<feature type="domain" description="SAICAR synthetase/ADE2 N-terminal" evidence="9">
    <location>
        <begin position="15"/>
        <end position="265"/>
    </location>
</feature>
<keyword evidence="3 8" id="KW-0436">Ligase</keyword>
<evidence type="ECO:0000256" key="2">
    <source>
        <dbReference type="ARBA" id="ARBA00010190"/>
    </source>
</evidence>
<dbReference type="InterPro" id="IPR028923">
    <property type="entry name" value="SAICAR_synt/ADE2_N"/>
</dbReference>
<dbReference type="GO" id="GO:0005524">
    <property type="term" value="F:ATP binding"/>
    <property type="evidence" value="ECO:0007669"/>
    <property type="project" value="UniProtKB-KW"/>
</dbReference>
<dbReference type="PANTHER" id="PTHR43700">
    <property type="entry name" value="PHOSPHORIBOSYLAMINOIMIDAZOLE-SUCCINOCARBOXAMIDE SYNTHASE"/>
    <property type="match status" value="1"/>
</dbReference>
<dbReference type="PROSITE" id="PS01057">
    <property type="entry name" value="SAICAR_SYNTHETASE_1"/>
    <property type="match status" value="1"/>
</dbReference>
<comment type="catalytic activity">
    <reaction evidence="7 8">
        <text>5-amino-1-(5-phospho-D-ribosyl)imidazole-4-carboxylate + L-aspartate + ATP = (2S)-2-[5-amino-1-(5-phospho-beta-D-ribosyl)imidazole-4-carboxamido]succinate + ADP + phosphate + 2 H(+)</text>
        <dbReference type="Rhea" id="RHEA:22628"/>
        <dbReference type="ChEBI" id="CHEBI:15378"/>
        <dbReference type="ChEBI" id="CHEBI:29991"/>
        <dbReference type="ChEBI" id="CHEBI:30616"/>
        <dbReference type="ChEBI" id="CHEBI:43474"/>
        <dbReference type="ChEBI" id="CHEBI:58443"/>
        <dbReference type="ChEBI" id="CHEBI:77657"/>
        <dbReference type="ChEBI" id="CHEBI:456216"/>
        <dbReference type="EC" id="6.3.2.6"/>
    </reaction>
</comment>
<comment type="caution">
    <text evidence="10">The sequence shown here is derived from an EMBL/GenBank/DDBJ whole genome shotgun (WGS) entry which is preliminary data.</text>
</comment>
<comment type="similarity">
    <text evidence="2 8">Belongs to the SAICAR synthetase family.</text>
</comment>
<dbReference type="FunFam" id="3.30.470.20:FF:000015">
    <property type="entry name" value="Phosphoribosylaminoimidazole-succinocarboxamide synthase"/>
    <property type="match status" value="1"/>
</dbReference>
<sequence length="294" mass="33796">MEALIKTELSDLKLFKRGKVRDIYETDDSLLIIATDRVSTFNVVLQDGIPDRGKVLTQLSCFWFDFFKDTIKNHLITANINQFPKPLRKYQTILDKRAMLVKKCQPIKVECVARGYLAGSGFAEYQRDGTVCGIRLPKGLAESSPLPETIFTPTTKAEQGHDVSLTIQQMIDLLGKDLTERLKDLTIKIYNQAKEYALNRGIIIADTKFEFGFLDNELIIIDEMLTPDSSRFWDRAQYKIGISPPSFDKQYLRDYLISIGWDKKPPSPKLPEEVIIMTRRKYLEAYKRLTGKEL</sequence>
<accession>A0A7C6A9V9</accession>
<dbReference type="PANTHER" id="PTHR43700:SF1">
    <property type="entry name" value="PHOSPHORIBOSYLAMINOIMIDAZOLE-SUCCINOCARBOXAMIDE SYNTHASE"/>
    <property type="match status" value="1"/>
</dbReference>
<dbReference type="CDD" id="cd01414">
    <property type="entry name" value="SAICAR_synt_Sc"/>
    <property type="match status" value="1"/>
</dbReference>
<evidence type="ECO:0000256" key="4">
    <source>
        <dbReference type="ARBA" id="ARBA00022741"/>
    </source>
</evidence>
<reference evidence="10" key="1">
    <citation type="journal article" date="2020" name="mSystems">
        <title>Genome- and Community-Level Interaction Insights into Carbon Utilization and Element Cycling Functions of Hydrothermarchaeota in Hydrothermal Sediment.</title>
        <authorList>
            <person name="Zhou Z."/>
            <person name="Liu Y."/>
            <person name="Xu W."/>
            <person name="Pan J."/>
            <person name="Luo Z.H."/>
            <person name="Li M."/>
        </authorList>
    </citation>
    <scope>NUCLEOTIDE SEQUENCE [LARGE SCALE GENOMIC DNA]</scope>
    <source>
        <strain evidence="10">SpSt-876</strain>
    </source>
</reference>
<dbReference type="Pfam" id="PF01259">
    <property type="entry name" value="SAICAR_synt"/>
    <property type="match status" value="1"/>
</dbReference>
<dbReference type="EC" id="6.3.2.6" evidence="8"/>
<dbReference type="HAMAP" id="MF_00137">
    <property type="entry name" value="SAICAR_synth"/>
    <property type="match status" value="1"/>
</dbReference>
<dbReference type="SUPFAM" id="SSF56104">
    <property type="entry name" value="SAICAR synthase-like"/>
    <property type="match status" value="1"/>
</dbReference>
<dbReference type="NCBIfam" id="NF010568">
    <property type="entry name" value="PRK13961.1"/>
    <property type="match status" value="1"/>
</dbReference>
<dbReference type="PROSITE" id="PS01058">
    <property type="entry name" value="SAICAR_SYNTHETASE_2"/>
    <property type="match status" value="1"/>
</dbReference>
<comment type="pathway">
    <text evidence="1 8">Purine metabolism; IMP biosynthesis via de novo pathway; 5-amino-1-(5-phospho-D-ribosyl)imidazole-4-carboxamide from 5-amino-1-(5-phospho-D-ribosyl)imidazole-4-carboxylate: step 1/2.</text>
</comment>
<gene>
    <name evidence="8" type="primary">purC</name>
    <name evidence="10" type="ORF">ENW73_08360</name>
</gene>
<evidence type="ECO:0000256" key="3">
    <source>
        <dbReference type="ARBA" id="ARBA00022598"/>
    </source>
</evidence>
<dbReference type="GO" id="GO:0005737">
    <property type="term" value="C:cytoplasm"/>
    <property type="evidence" value="ECO:0007669"/>
    <property type="project" value="TreeGrafter"/>
</dbReference>
<proteinExistence type="inferred from homology"/>
<protein>
    <recommendedName>
        <fullName evidence="8">Phosphoribosylaminoimidazole-succinocarboxamide synthase</fullName>
        <ecNumber evidence="8">6.3.2.6</ecNumber>
    </recommendedName>
    <alternativeName>
        <fullName evidence="8">SAICAR synthetase</fullName>
    </alternativeName>
</protein>
<dbReference type="GO" id="GO:0006189">
    <property type="term" value="P:'de novo' IMP biosynthetic process"/>
    <property type="evidence" value="ECO:0007669"/>
    <property type="project" value="UniProtKB-UniRule"/>
</dbReference>
<dbReference type="AlphaFoldDB" id="A0A7C6A9V9"/>
<evidence type="ECO:0000256" key="5">
    <source>
        <dbReference type="ARBA" id="ARBA00022755"/>
    </source>
</evidence>
<evidence type="ECO:0000259" key="9">
    <source>
        <dbReference type="Pfam" id="PF01259"/>
    </source>
</evidence>
<dbReference type="NCBIfam" id="TIGR00081">
    <property type="entry name" value="purC"/>
    <property type="match status" value="1"/>
</dbReference>
<dbReference type="UniPathway" id="UPA00074">
    <property type="reaction ID" value="UER00131"/>
</dbReference>
<dbReference type="Gene3D" id="3.30.200.20">
    <property type="entry name" value="Phosphorylase Kinase, domain 1"/>
    <property type="match status" value="1"/>
</dbReference>
<organism evidence="10">
    <name type="scientific">candidate division WOR-3 bacterium</name>
    <dbReference type="NCBI Taxonomy" id="2052148"/>
    <lineage>
        <taxon>Bacteria</taxon>
        <taxon>Bacteria division WOR-3</taxon>
    </lineage>
</organism>
<evidence type="ECO:0000256" key="6">
    <source>
        <dbReference type="ARBA" id="ARBA00022840"/>
    </source>
</evidence>
<evidence type="ECO:0000256" key="8">
    <source>
        <dbReference type="HAMAP-Rule" id="MF_00137"/>
    </source>
</evidence>
<dbReference type="InterPro" id="IPR001636">
    <property type="entry name" value="SAICAR_synth"/>
</dbReference>
<keyword evidence="6 8" id="KW-0067">ATP-binding</keyword>
<evidence type="ECO:0000256" key="7">
    <source>
        <dbReference type="ARBA" id="ARBA00048475"/>
    </source>
</evidence>
<keyword evidence="5 8" id="KW-0658">Purine biosynthesis</keyword>
<dbReference type="InterPro" id="IPR018236">
    <property type="entry name" value="SAICAR_synthetase_CS"/>
</dbReference>
<dbReference type="Gene3D" id="3.30.470.20">
    <property type="entry name" value="ATP-grasp fold, B domain"/>
    <property type="match status" value="1"/>
</dbReference>
<keyword evidence="4 8" id="KW-0547">Nucleotide-binding</keyword>